<dbReference type="GO" id="GO:0009231">
    <property type="term" value="P:riboflavin biosynthetic process"/>
    <property type="evidence" value="ECO:0007669"/>
    <property type="project" value="TreeGrafter"/>
</dbReference>
<evidence type="ECO:0000256" key="3">
    <source>
        <dbReference type="ARBA" id="ARBA00022801"/>
    </source>
</evidence>
<dbReference type="EC" id="3.5.2.10" evidence="6"/>
<keyword evidence="2" id="KW-0479">Metal-binding</keyword>
<dbReference type="InterPro" id="IPR003785">
    <property type="entry name" value="Creatininase/forma_Hydrolase"/>
</dbReference>
<dbReference type="PANTHER" id="PTHR35005:SF1">
    <property type="entry name" value="2-AMINO-5-FORMYLAMINO-6-RIBOSYLAMINOPYRIMIDIN-4(3H)-ONE 5'-MONOPHOSPHATE DEFORMYLASE"/>
    <property type="match status" value="1"/>
</dbReference>
<sequence length="256" mass="28637">MSIWLQENSWEELDKLRKIGKNVIIIPVGSTEQHGYHLPLGTDTMVAMTLAEDAAQQTKTVVAPPLWFGWSPHHMVLPGTITFRPEILIEVLYDLIDSLQVHGFQKFVIINGHRIVNIAWMQVAAEKAQRQLGVKVVLFDPAFMSKDIMGDLQFEAVGHSDEIETSHMLYRHPDLVDMSKAVDNPVLKNSLYSCDPSFIGDTLCYVPSTVKDMKNSIDAAGGTTGKPSKASAEKGEKYHKHLVNHLIQVIIQLQQN</sequence>
<accession>A0A0U1KVN0</accession>
<dbReference type="SUPFAM" id="SSF102215">
    <property type="entry name" value="Creatininase"/>
    <property type="match status" value="1"/>
</dbReference>
<evidence type="ECO:0000256" key="5">
    <source>
        <dbReference type="ARBA" id="ARBA00024029"/>
    </source>
</evidence>
<evidence type="ECO:0000256" key="2">
    <source>
        <dbReference type="ARBA" id="ARBA00022723"/>
    </source>
</evidence>
<dbReference type="EMBL" id="CTRP01000003">
    <property type="protein sequence ID" value="CQR70963.1"/>
    <property type="molecule type" value="Genomic_DNA"/>
</dbReference>
<dbReference type="GO" id="GO:0046872">
    <property type="term" value="F:metal ion binding"/>
    <property type="evidence" value="ECO:0007669"/>
    <property type="project" value="UniProtKB-KW"/>
</dbReference>
<gene>
    <name evidence="6" type="ORF">SpAn4DRAFT_1941</name>
</gene>
<dbReference type="Pfam" id="PF02633">
    <property type="entry name" value="Creatininase"/>
    <property type="match status" value="1"/>
</dbReference>
<keyword evidence="7" id="KW-1185">Reference proteome</keyword>
<name>A0A0U1KVN0_9FIRM</name>
<comment type="cofactor">
    <cofactor evidence="1">
        <name>Zn(2+)</name>
        <dbReference type="ChEBI" id="CHEBI:29105"/>
    </cofactor>
</comment>
<dbReference type="AlphaFoldDB" id="A0A0U1KVN0"/>
<dbReference type="InterPro" id="IPR024087">
    <property type="entry name" value="Creatininase-like_sf"/>
</dbReference>
<evidence type="ECO:0000256" key="4">
    <source>
        <dbReference type="ARBA" id="ARBA00022833"/>
    </source>
</evidence>
<proteinExistence type="inferred from homology"/>
<dbReference type="GO" id="GO:0016811">
    <property type="term" value="F:hydrolase activity, acting on carbon-nitrogen (but not peptide) bonds, in linear amides"/>
    <property type="evidence" value="ECO:0007669"/>
    <property type="project" value="TreeGrafter"/>
</dbReference>
<evidence type="ECO:0000256" key="1">
    <source>
        <dbReference type="ARBA" id="ARBA00001947"/>
    </source>
</evidence>
<keyword evidence="4" id="KW-0862">Zinc</keyword>
<dbReference type="Gene3D" id="3.40.50.10310">
    <property type="entry name" value="Creatininase"/>
    <property type="match status" value="1"/>
</dbReference>
<dbReference type="Proteomes" id="UP000049855">
    <property type="component" value="Unassembled WGS sequence"/>
</dbReference>
<dbReference type="RefSeq" id="WP_021169674.1">
    <property type="nucleotide sequence ID" value="NZ_CTRP01000003.1"/>
</dbReference>
<protein>
    <submittedName>
        <fullName evidence="6">Creatinine amidohydrolase</fullName>
        <ecNumber evidence="6">3.5.2.10</ecNumber>
    </submittedName>
</protein>
<comment type="similarity">
    <text evidence="5">Belongs to the creatininase superfamily.</text>
</comment>
<keyword evidence="3 6" id="KW-0378">Hydrolase</keyword>
<evidence type="ECO:0000313" key="7">
    <source>
        <dbReference type="Proteomes" id="UP000049855"/>
    </source>
</evidence>
<dbReference type="GO" id="GO:0047789">
    <property type="term" value="F:creatininase activity"/>
    <property type="evidence" value="ECO:0007669"/>
    <property type="project" value="UniProtKB-EC"/>
</dbReference>
<reference evidence="7" key="1">
    <citation type="submission" date="2015-03" db="EMBL/GenBank/DDBJ databases">
        <authorList>
            <person name="Nijsse Bart"/>
        </authorList>
    </citation>
    <scope>NUCLEOTIDE SEQUENCE [LARGE SCALE GENOMIC DNA]</scope>
</reference>
<dbReference type="PANTHER" id="PTHR35005">
    <property type="entry name" value="3-DEHYDRO-SCYLLO-INOSOSE HYDROLASE"/>
    <property type="match status" value="1"/>
</dbReference>
<organism evidence="6 7">
    <name type="scientific">Sporomusa ovata</name>
    <dbReference type="NCBI Taxonomy" id="2378"/>
    <lineage>
        <taxon>Bacteria</taxon>
        <taxon>Bacillati</taxon>
        <taxon>Bacillota</taxon>
        <taxon>Negativicutes</taxon>
        <taxon>Selenomonadales</taxon>
        <taxon>Sporomusaceae</taxon>
        <taxon>Sporomusa</taxon>
    </lineage>
</organism>
<evidence type="ECO:0000313" key="6">
    <source>
        <dbReference type="EMBL" id="CQR70963.1"/>
    </source>
</evidence>